<name>A0ABV5LZS3_9ACTN</name>
<feature type="transmembrane region" description="Helical" evidence="1">
    <location>
        <begin position="12"/>
        <end position="32"/>
    </location>
</feature>
<organism evidence="2 3">
    <name type="scientific">Dactylosporangium vinaceum</name>
    <dbReference type="NCBI Taxonomy" id="53362"/>
    <lineage>
        <taxon>Bacteria</taxon>
        <taxon>Bacillati</taxon>
        <taxon>Actinomycetota</taxon>
        <taxon>Actinomycetes</taxon>
        <taxon>Micromonosporales</taxon>
        <taxon>Micromonosporaceae</taxon>
        <taxon>Dactylosporangium</taxon>
    </lineage>
</organism>
<dbReference type="EMBL" id="JBHMCA010000011">
    <property type="protein sequence ID" value="MFB9442104.1"/>
    <property type="molecule type" value="Genomic_DNA"/>
</dbReference>
<keyword evidence="3" id="KW-1185">Reference proteome</keyword>
<keyword evidence="1" id="KW-1133">Transmembrane helix</keyword>
<keyword evidence="1" id="KW-0812">Transmembrane</keyword>
<keyword evidence="1" id="KW-0472">Membrane</keyword>
<evidence type="ECO:0000313" key="2">
    <source>
        <dbReference type="EMBL" id="MFB9442104.1"/>
    </source>
</evidence>
<protein>
    <submittedName>
        <fullName evidence="2">Uncharacterized protein</fullName>
    </submittedName>
</protein>
<reference evidence="2 3" key="1">
    <citation type="submission" date="2024-09" db="EMBL/GenBank/DDBJ databases">
        <authorList>
            <person name="Sun Q."/>
            <person name="Mori K."/>
        </authorList>
    </citation>
    <scope>NUCLEOTIDE SEQUENCE [LARGE SCALE GENOMIC DNA]</scope>
    <source>
        <strain evidence="2 3">JCM 3307</strain>
    </source>
</reference>
<dbReference type="RefSeq" id="WP_281428216.1">
    <property type="nucleotide sequence ID" value="NZ_CP061913.1"/>
</dbReference>
<evidence type="ECO:0000256" key="1">
    <source>
        <dbReference type="SAM" id="Phobius"/>
    </source>
</evidence>
<gene>
    <name evidence="2" type="ORF">ACFFTR_03250</name>
</gene>
<evidence type="ECO:0000313" key="3">
    <source>
        <dbReference type="Proteomes" id="UP001589608"/>
    </source>
</evidence>
<dbReference type="Proteomes" id="UP001589608">
    <property type="component" value="Unassembled WGS sequence"/>
</dbReference>
<accession>A0ABV5LZS3</accession>
<comment type="caution">
    <text evidence="2">The sequence shown here is derived from an EMBL/GenBank/DDBJ whole genome shotgun (WGS) entry which is preliminary data.</text>
</comment>
<proteinExistence type="predicted"/>
<sequence length="44" mass="4550">MRRPLAAPSDGWAFMVAAAVLGMLVVSGWYTAAGANAVAQMLAR</sequence>